<dbReference type="Proteomes" id="UP001596415">
    <property type="component" value="Unassembled WGS sequence"/>
</dbReference>
<evidence type="ECO:0008006" key="3">
    <source>
        <dbReference type="Google" id="ProtNLM"/>
    </source>
</evidence>
<gene>
    <name evidence="1" type="ORF">ACFQO1_07110</name>
</gene>
<comment type="caution">
    <text evidence="1">The sequence shown here is derived from an EMBL/GenBank/DDBJ whole genome shotgun (WGS) entry which is preliminary data.</text>
</comment>
<accession>A0ABW2MV68</accession>
<evidence type="ECO:0000313" key="2">
    <source>
        <dbReference type="Proteomes" id="UP001596415"/>
    </source>
</evidence>
<sequence>MKESVPHNFPIETPLKKKLQTELGTLHFFDKLVVLEINSGITLSYKNGASLLAKGISVMGLKPFVLISNRINSYAVDPNDYTYLQKIPTLKGIAIVYHNETSKKNAELEKNFFQKPFKAFSCMEDAVVWSKSILET</sequence>
<name>A0ABW2MV68_9FLAO</name>
<organism evidence="1 2">
    <name type="scientific">Jejudonia soesokkakensis</name>
    <dbReference type="NCBI Taxonomy" id="1323432"/>
    <lineage>
        <taxon>Bacteria</taxon>
        <taxon>Pseudomonadati</taxon>
        <taxon>Bacteroidota</taxon>
        <taxon>Flavobacteriia</taxon>
        <taxon>Flavobacteriales</taxon>
        <taxon>Flavobacteriaceae</taxon>
        <taxon>Jejudonia</taxon>
    </lineage>
</organism>
<reference evidence="2" key="1">
    <citation type="journal article" date="2019" name="Int. J. Syst. Evol. Microbiol.">
        <title>The Global Catalogue of Microorganisms (GCM) 10K type strain sequencing project: providing services to taxonomists for standard genome sequencing and annotation.</title>
        <authorList>
            <consortium name="The Broad Institute Genomics Platform"/>
            <consortium name="The Broad Institute Genome Sequencing Center for Infectious Disease"/>
            <person name="Wu L."/>
            <person name="Ma J."/>
        </authorList>
    </citation>
    <scope>NUCLEOTIDE SEQUENCE [LARGE SCALE GENOMIC DNA]</scope>
    <source>
        <strain evidence="2">CGMCC 1.16306</strain>
    </source>
</reference>
<protein>
    <recommendedName>
        <fullName evidence="3">STAS/SEC14 domain-containing protein</fullName>
    </recommendedName>
</protein>
<dbReference type="EMBL" id="JBHTBN010000003">
    <property type="protein sequence ID" value="MFC7357450.1"/>
    <property type="molecule type" value="Genomic_DNA"/>
</dbReference>
<dbReference type="RefSeq" id="WP_380217296.1">
    <property type="nucleotide sequence ID" value="NZ_JBHTBN010000003.1"/>
</dbReference>
<keyword evidence="2" id="KW-1185">Reference proteome</keyword>
<evidence type="ECO:0000313" key="1">
    <source>
        <dbReference type="EMBL" id="MFC7357450.1"/>
    </source>
</evidence>
<proteinExistence type="predicted"/>